<accession>A0A0L8GLJ1</accession>
<organism evidence="1">
    <name type="scientific">Octopus bimaculoides</name>
    <name type="common">California two-spotted octopus</name>
    <dbReference type="NCBI Taxonomy" id="37653"/>
    <lineage>
        <taxon>Eukaryota</taxon>
        <taxon>Metazoa</taxon>
        <taxon>Spiralia</taxon>
        <taxon>Lophotrochozoa</taxon>
        <taxon>Mollusca</taxon>
        <taxon>Cephalopoda</taxon>
        <taxon>Coleoidea</taxon>
        <taxon>Octopodiformes</taxon>
        <taxon>Octopoda</taxon>
        <taxon>Incirrata</taxon>
        <taxon>Octopodidae</taxon>
        <taxon>Octopus</taxon>
    </lineage>
</organism>
<name>A0A0L8GLJ1_OCTBM</name>
<dbReference type="EMBL" id="KQ421343">
    <property type="protein sequence ID" value="KOF77699.1"/>
    <property type="molecule type" value="Genomic_DNA"/>
</dbReference>
<dbReference type="AlphaFoldDB" id="A0A0L8GLJ1"/>
<proteinExistence type="predicted"/>
<gene>
    <name evidence="1" type="ORF">OCBIM_22031782mg</name>
</gene>
<protein>
    <submittedName>
        <fullName evidence="1">Uncharacterized protein</fullName>
    </submittedName>
</protein>
<sequence length="71" mass="8207">MCVGETYYIFHSTYYIISNIVLKMYQNSDKYSMAVYCIKIHVRSTELCLVANGLQVNLNYETTLHNSSSIN</sequence>
<evidence type="ECO:0000313" key="1">
    <source>
        <dbReference type="EMBL" id="KOF77699.1"/>
    </source>
</evidence>
<reference evidence="1" key="1">
    <citation type="submission" date="2015-07" db="EMBL/GenBank/DDBJ databases">
        <title>MeaNS - Measles Nucleotide Surveillance Program.</title>
        <authorList>
            <person name="Tran T."/>
            <person name="Druce J."/>
        </authorList>
    </citation>
    <scope>NUCLEOTIDE SEQUENCE</scope>
    <source>
        <strain evidence="1">UCB-OBI-ISO-001</strain>
        <tissue evidence="1">Gonad</tissue>
    </source>
</reference>